<name>B9XPP4_PEDPL</name>
<keyword evidence="1" id="KW-0472">Membrane</keyword>
<proteinExistence type="predicted"/>
<dbReference type="RefSeq" id="WP_007417780.1">
    <property type="nucleotide sequence ID" value="NZ_ABOX02000048.1"/>
</dbReference>
<comment type="caution">
    <text evidence="2">The sequence shown here is derived from an EMBL/GenBank/DDBJ whole genome shotgun (WGS) entry which is preliminary data.</text>
</comment>
<dbReference type="EMBL" id="ABOX02000048">
    <property type="protein sequence ID" value="EEF58167.1"/>
    <property type="molecule type" value="Genomic_DNA"/>
</dbReference>
<gene>
    <name evidence="2" type="ORF">Cflav_PD1367</name>
</gene>
<keyword evidence="1" id="KW-1133">Transmembrane helix</keyword>
<feature type="transmembrane region" description="Helical" evidence="1">
    <location>
        <begin position="54"/>
        <end position="78"/>
    </location>
</feature>
<accession>B9XPP4</accession>
<evidence type="ECO:0000313" key="3">
    <source>
        <dbReference type="Proteomes" id="UP000003688"/>
    </source>
</evidence>
<dbReference type="AlphaFoldDB" id="B9XPP4"/>
<keyword evidence="3" id="KW-1185">Reference proteome</keyword>
<protein>
    <submittedName>
        <fullName evidence="2">Uncharacterized protein</fullName>
    </submittedName>
</protein>
<organism evidence="2 3">
    <name type="scientific">Pedosphaera parvula (strain Ellin514)</name>
    <dbReference type="NCBI Taxonomy" id="320771"/>
    <lineage>
        <taxon>Bacteria</taxon>
        <taxon>Pseudomonadati</taxon>
        <taxon>Verrucomicrobiota</taxon>
        <taxon>Pedosphaerae</taxon>
        <taxon>Pedosphaerales</taxon>
        <taxon>Pedosphaeraceae</taxon>
        <taxon>Pedosphaera</taxon>
    </lineage>
</organism>
<sequence length="96" mass="10824" precursor="true">MRTKLRVFALILTLIILAFWFFGGPNLGWTKTSVAHKEKDPVTELEKIVYEKQFVPGMDFLFGGLAFAAVLSASSFFFKKKPALTNEHGRECSCPH</sequence>
<reference evidence="2 3" key="1">
    <citation type="journal article" date="2011" name="J. Bacteriol.">
        <title>Genome sequence of 'Pedosphaera parvula' Ellin514, an aerobic Verrucomicrobial isolate from pasture soil.</title>
        <authorList>
            <person name="Kant R."/>
            <person name="van Passel M.W."/>
            <person name="Sangwan P."/>
            <person name="Palva A."/>
            <person name="Lucas S."/>
            <person name="Copeland A."/>
            <person name="Lapidus A."/>
            <person name="Glavina Del Rio T."/>
            <person name="Dalin E."/>
            <person name="Tice H."/>
            <person name="Bruce D."/>
            <person name="Goodwin L."/>
            <person name="Pitluck S."/>
            <person name="Chertkov O."/>
            <person name="Larimer F.W."/>
            <person name="Land M.L."/>
            <person name="Hauser L."/>
            <person name="Brettin T.S."/>
            <person name="Detter J.C."/>
            <person name="Han S."/>
            <person name="de Vos W.M."/>
            <person name="Janssen P.H."/>
            <person name="Smidt H."/>
        </authorList>
    </citation>
    <scope>NUCLEOTIDE SEQUENCE [LARGE SCALE GENOMIC DNA]</scope>
    <source>
        <strain evidence="2 3">Ellin514</strain>
    </source>
</reference>
<evidence type="ECO:0000313" key="2">
    <source>
        <dbReference type="EMBL" id="EEF58167.1"/>
    </source>
</evidence>
<evidence type="ECO:0000256" key="1">
    <source>
        <dbReference type="SAM" id="Phobius"/>
    </source>
</evidence>
<keyword evidence="1" id="KW-0812">Transmembrane</keyword>
<dbReference type="Proteomes" id="UP000003688">
    <property type="component" value="Unassembled WGS sequence"/>
</dbReference>